<reference evidence="1" key="1">
    <citation type="journal article" date="2012" name="Nature">
        <title>The oyster genome reveals stress adaptation and complexity of shell formation.</title>
        <authorList>
            <person name="Zhang G."/>
            <person name="Fang X."/>
            <person name="Guo X."/>
            <person name="Li L."/>
            <person name="Luo R."/>
            <person name="Xu F."/>
            <person name="Yang P."/>
            <person name="Zhang L."/>
            <person name="Wang X."/>
            <person name="Qi H."/>
            <person name="Xiong Z."/>
            <person name="Que H."/>
            <person name="Xie Y."/>
            <person name="Holland P.W."/>
            <person name="Paps J."/>
            <person name="Zhu Y."/>
            <person name="Wu F."/>
            <person name="Chen Y."/>
            <person name="Wang J."/>
            <person name="Peng C."/>
            <person name="Meng J."/>
            <person name="Yang L."/>
            <person name="Liu J."/>
            <person name="Wen B."/>
            <person name="Zhang N."/>
            <person name="Huang Z."/>
            <person name="Zhu Q."/>
            <person name="Feng Y."/>
            <person name="Mount A."/>
            <person name="Hedgecock D."/>
            <person name="Xu Z."/>
            <person name="Liu Y."/>
            <person name="Domazet-Loso T."/>
            <person name="Du Y."/>
            <person name="Sun X."/>
            <person name="Zhang S."/>
            <person name="Liu B."/>
            <person name="Cheng P."/>
            <person name="Jiang X."/>
            <person name="Li J."/>
            <person name="Fan D."/>
            <person name="Wang W."/>
            <person name="Fu W."/>
            <person name="Wang T."/>
            <person name="Wang B."/>
            <person name="Zhang J."/>
            <person name="Peng Z."/>
            <person name="Li Y."/>
            <person name="Li N."/>
            <person name="Wang J."/>
            <person name="Chen M."/>
            <person name="He Y."/>
            <person name="Tan F."/>
            <person name="Song X."/>
            <person name="Zheng Q."/>
            <person name="Huang R."/>
            <person name="Yang H."/>
            <person name="Du X."/>
            <person name="Chen L."/>
            <person name="Yang M."/>
            <person name="Gaffney P.M."/>
            <person name="Wang S."/>
            <person name="Luo L."/>
            <person name="She Z."/>
            <person name="Ming Y."/>
            <person name="Huang W."/>
            <person name="Zhang S."/>
            <person name="Huang B."/>
            <person name="Zhang Y."/>
            <person name="Qu T."/>
            <person name="Ni P."/>
            <person name="Miao G."/>
            <person name="Wang J."/>
            <person name="Wang Q."/>
            <person name="Steinberg C.E."/>
            <person name="Wang H."/>
            <person name="Li N."/>
            <person name="Qian L."/>
            <person name="Zhang G."/>
            <person name="Li Y."/>
            <person name="Yang H."/>
            <person name="Liu X."/>
            <person name="Wang J."/>
            <person name="Yin Y."/>
            <person name="Wang J."/>
        </authorList>
    </citation>
    <scope>NUCLEOTIDE SEQUENCE [LARGE SCALE GENOMIC DNA]</scope>
    <source>
        <strain evidence="1">05x7-T-G4-1.051#20</strain>
    </source>
</reference>
<name>K1PQQ5_MAGGI</name>
<sequence length="131" mass="14793">MVLRCAWGTCNVAERYPERLQNGVKLILFPKPKTNLQKCIRSIKACGRPHEQLNIQRINKHKAVCSKHFVGGNGPTVEFPDPLQADGSAVRPTRPPRKRTSTFTESNPVQFLHIIQTKIGRIQNIDEGKPE</sequence>
<organism evidence="1">
    <name type="scientific">Magallana gigas</name>
    <name type="common">Pacific oyster</name>
    <name type="synonym">Crassostrea gigas</name>
    <dbReference type="NCBI Taxonomy" id="29159"/>
    <lineage>
        <taxon>Eukaryota</taxon>
        <taxon>Metazoa</taxon>
        <taxon>Spiralia</taxon>
        <taxon>Lophotrochozoa</taxon>
        <taxon>Mollusca</taxon>
        <taxon>Bivalvia</taxon>
        <taxon>Autobranchia</taxon>
        <taxon>Pteriomorphia</taxon>
        <taxon>Ostreida</taxon>
        <taxon>Ostreoidea</taxon>
        <taxon>Ostreidae</taxon>
        <taxon>Magallana</taxon>
    </lineage>
</organism>
<dbReference type="HOGENOM" id="CLU_1929613_0_0_1"/>
<dbReference type="EMBL" id="JH817271">
    <property type="protein sequence ID" value="EKC21179.1"/>
    <property type="molecule type" value="Genomic_DNA"/>
</dbReference>
<proteinExistence type="predicted"/>
<dbReference type="AlphaFoldDB" id="K1PQQ5"/>
<dbReference type="InParanoid" id="K1PQQ5"/>
<evidence type="ECO:0000313" key="1">
    <source>
        <dbReference type="EMBL" id="EKC21179.1"/>
    </source>
</evidence>
<accession>K1PQQ5</accession>
<protein>
    <submittedName>
        <fullName evidence="1">Uncharacterized protein</fullName>
    </submittedName>
</protein>
<gene>
    <name evidence="1" type="ORF">CGI_10004495</name>
</gene>